<dbReference type="InterPro" id="IPR019405">
    <property type="entry name" value="Lactonase_7-beta_prop"/>
</dbReference>
<dbReference type="SUPFAM" id="SSF50974">
    <property type="entry name" value="Nitrous oxide reductase, N-terminal domain"/>
    <property type="match status" value="1"/>
</dbReference>
<name>A0A160DV32_9GAMM</name>
<dbReference type="InterPro" id="IPR011964">
    <property type="entry name" value="YVTN_b-propeller_repeat"/>
</dbReference>
<dbReference type="KEGG" id="dko:I596_2370"/>
<protein>
    <submittedName>
        <fullName evidence="2">Uncharacterized protein</fullName>
    </submittedName>
</protein>
<dbReference type="AlphaFoldDB" id="A0A160DV32"/>
<dbReference type="RefSeq" id="WP_067647725.1">
    <property type="nucleotide sequence ID" value="NZ_CP015249.1"/>
</dbReference>
<accession>A0A160DV32</accession>
<dbReference type="EMBL" id="CP015249">
    <property type="protein sequence ID" value="ANB18378.1"/>
    <property type="molecule type" value="Genomic_DNA"/>
</dbReference>
<proteinExistence type="predicted"/>
<dbReference type="STRING" id="1300342.I596_2370"/>
<dbReference type="InterPro" id="IPR015943">
    <property type="entry name" value="WD40/YVTN_repeat-like_dom_sf"/>
</dbReference>
<evidence type="ECO:0000313" key="3">
    <source>
        <dbReference type="Proteomes" id="UP000076830"/>
    </source>
</evidence>
<dbReference type="PANTHER" id="PTHR47197:SF3">
    <property type="entry name" value="DIHYDRO-HEME D1 DEHYDROGENASE"/>
    <property type="match status" value="1"/>
</dbReference>
<keyword evidence="3" id="KW-1185">Reference proteome</keyword>
<dbReference type="Gene3D" id="2.130.10.10">
    <property type="entry name" value="YVTN repeat-like/Quinoprotein amine dehydrogenase"/>
    <property type="match status" value="2"/>
</dbReference>
<reference evidence="2 3" key="1">
    <citation type="submission" date="2016-04" db="EMBL/GenBank/DDBJ databases">
        <title>Complete genome sequence of Dokdonella koreensis DS-123T.</title>
        <authorList>
            <person name="Kim J.F."/>
            <person name="Lee H."/>
            <person name="Kwak M.-J."/>
        </authorList>
    </citation>
    <scope>NUCLEOTIDE SEQUENCE [LARGE SCALE GENOMIC DNA]</scope>
    <source>
        <strain evidence="2 3">DS-123</strain>
    </source>
</reference>
<organism evidence="2 3">
    <name type="scientific">Dokdonella koreensis DS-123</name>
    <dbReference type="NCBI Taxonomy" id="1300342"/>
    <lineage>
        <taxon>Bacteria</taxon>
        <taxon>Pseudomonadati</taxon>
        <taxon>Pseudomonadota</taxon>
        <taxon>Gammaproteobacteria</taxon>
        <taxon>Lysobacterales</taxon>
        <taxon>Rhodanobacteraceae</taxon>
        <taxon>Dokdonella</taxon>
    </lineage>
</organism>
<dbReference type="PANTHER" id="PTHR47197">
    <property type="entry name" value="PROTEIN NIRF"/>
    <property type="match status" value="1"/>
</dbReference>
<dbReference type="InterPro" id="IPR051200">
    <property type="entry name" value="Host-pathogen_enzymatic-act"/>
</dbReference>
<dbReference type="NCBIfam" id="TIGR02276">
    <property type="entry name" value="beta_rpt_yvtn"/>
    <property type="match status" value="1"/>
</dbReference>
<dbReference type="PATRIC" id="fig|1300342.3.peg.2309"/>
<gene>
    <name evidence="2" type="ORF">I596_2370</name>
</gene>
<evidence type="ECO:0000313" key="2">
    <source>
        <dbReference type="EMBL" id="ANB18378.1"/>
    </source>
</evidence>
<dbReference type="OrthoDB" id="145213at2"/>
<feature type="chain" id="PRO_5007813884" evidence="1">
    <location>
        <begin position="21"/>
        <end position="336"/>
    </location>
</feature>
<dbReference type="InterPro" id="IPR011045">
    <property type="entry name" value="N2O_reductase_N"/>
</dbReference>
<keyword evidence="1" id="KW-0732">Signal</keyword>
<evidence type="ECO:0000256" key="1">
    <source>
        <dbReference type="SAM" id="SignalP"/>
    </source>
</evidence>
<dbReference type="Pfam" id="PF10282">
    <property type="entry name" value="Lactonase"/>
    <property type="match status" value="1"/>
</dbReference>
<dbReference type="Proteomes" id="UP000076830">
    <property type="component" value="Chromosome"/>
</dbReference>
<feature type="signal peptide" evidence="1">
    <location>
        <begin position="1"/>
        <end position="20"/>
    </location>
</feature>
<sequence>MKTLPLLAAVLLATALPAGAGEGLLLVGNKSAASIHALDLGDGSLRARIPTGEGPHEIEVAPDGRHVVVADYGAGTAGHTLTVIDWPSRRTRTIDLGENRRPHGLRFLPDGRRLVVTTEGSGRLTEVDVVDGKVLRSIAVGDGKPHMVALAPDGRRAYVTQVGSGLLSVVDLDEGRRIADIPTGAGAEGIAITPDGTELWVTNRDADSVSVVDARTLAVAATVPSAAFPIRAAMTPDARHVLVVNARSATLAVFDRRARRQVASVALATPGATYRPSMLGDTALPIGVRVAPDGRYAYVAISGGDTVAVIETTGWTVTTRWPTGREPDALAIVAAR</sequence>